<comment type="caution">
    <text evidence="1">The sequence shown here is derived from an EMBL/GenBank/DDBJ whole genome shotgun (WGS) entry which is preliminary data.</text>
</comment>
<keyword evidence="2" id="KW-1185">Reference proteome</keyword>
<dbReference type="EMBL" id="LXQA010075492">
    <property type="protein sequence ID" value="MCI10245.1"/>
    <property type="molecule type" value="Genomic_DNA"/>
</dbReference>
<dbReference type="AlphaFoldDB" id="A0A392PH83"/>
<evidence type="ECO:0000313" key="2">
    <source>
        <dbReference type="Proteomes" id="UP000265520"/>
    </source>
</evidence>
<sequence>RGVVGVGVQSTQSRASEYSMGYDAMSGESLGSGKAGVGLDVWYVAGFIASSVWK</sequence>
<name>A0A392PH83_9FABA</name>
<evidence type="ECO:0000313" key="1">
    <source>
        <dbReference type="EMBL" id="MCI10245.1"/>
    </source>
</evidence>
<accession>A0A392PH83</accession>
<organism evidence="1 2">
    <name type="scientific">Trifolium medium</name>
    <dbReference type="NCBI Taxonomy" id="97028"/>
    <lineage>
        <taxon>Eukaryota</taxon>
        <taxon>Viridiplantae</taxon>
        <taxon>Streptophyta</taxon>
        <taxon>Embryophyta</taxon>
        <taxon>Tracheophyta</taxon>
        <taxon>Spermatophyta</taxon>
        <taxon>Magnoliopsida</taxon>
        <taxon>eudicotyledons</taxon>
        <taxon>Gunneridae</taxon>
        <taxon>Pentapetalae</taxon>
        <taxon>rosids</taxon>
        <taxon>fabids</taxon>
        <taxon>Fabales</taxon>
        <taxon>Fabaceae</taxon>
        <taxon>Papilionoideae</taxon>
        <taxon>50 kb inversion clade</taxon>
        <taxon>NPAAA clade</taxon>
        <taxon>Hologalegina</taxon>
        <taxon>IRL clade</taxon>
        <taxon>Trifolieae</taxon>
        <taxon>Trifolium</taxon>
    </lineage>
</organism>
<dbReference type="Proteomes" id="UP000265520">
    <property type="component" value="Unassembled WGS sequence"/>
</dbReference>
<proteinExistence type="predicted"/>
<reference evidence="1 2" key="1">
    <citation type="journal article" date="2018" name="Front. Plant Sci.">
        <title>Red Clover (Trifolium pratense) and Zigzag Clover (T. medium) - A Picture of Genomic Similarities and Differences.</title>
        <authorList>
            <person name="Dluhosova J."/>
            <person name="Istvanek J."/>
            <person name="Nedelnik J."/>
            <person name="Repkova J."/>
        </authorList>
    </citation>
    <scope>NUCLEOTIDE SEQUENCE [LARGE SCALE GENOMIC DNA]</scope>
    <source>
        <strain evidence="2">cv. 10/8</strain>
        <tissue evidence="1">Leaf</tissue>
    </source>
</reference>
<protein>
    <submittedName>
        <fullName evidence="1">Uncharacterized protein</fullName>
    </submittedName>
</protein>
<feature type="non-terminal residue" evidence="1">
    <location>
        <position position="1"/>
    </location>
</feature>